<evidence type="ECO:0000313" key="1">
    <source>
        <dbReference type="EMBL" id="ELS51311.1"/>
    </source>
</evidence>
<accession>L8P169</accession>
<dbReference type="AlphaFoldDB" id="L8P169"/>
<name>L8P169_STRVR</name>
<dbReference type="Proteomes" id="UP000011205">
    <property type="component" value="Unassembled WGS sequence"/>
</dbReference>
<reference evidence="1 2" key="1">
    <citation type="journal article" date="2013" name="Genome Announc.">
        <title>Draft Genome Sequence of Streptomyces viridochromogenes Strain Tu57, Producer of Avilamycin.</title>
        <authorList>
            <person name="Gruning B.A."/>
            <person name="Erxleben A."/>
            <person name="Hahnlein A."/>
            <person name="Gunther S."/>
        </authorList>
    </citation>
    <scope>NUCLEOTIDE SEQUENCE [LARGE SCALE GENOMIC DNA]</scope>
    <source>
        <strain evidence="1 2">Tue57</strain>
    </source>
</reference>
<comment type="caution">
    <text evidence="1">The sequence shown here is derived from an EMBL/GenBank/DDBJ whole genome shotgun (WGS) entry which is preliminary data.</text>
</comment>
<proteinExistence type="predicted"/>
<protein>
    <submittedName>
        <fullName evidence="1">Uncharacterized protein</fullName>
    </submittedName>
</protein>
<evidence type="ECO:0000313" key="2">
    <source>
        <dbReference type="Proteomes" id="UP000011205"/>
    </source>
</evidence>
<dbReference type="EMBL" id="AMLP01000236">
    <property type="protein sequence ID" value="ELS51311.1"/>
    <property type="molecule type" value="Genomic_DNA"/>
</dbReference>
<gene>
    <name evidence="1" type="ORF">STVIR_7710</name>
</gene>
<sequence length="30" mass="3520">MAEPPFCTPHLCRHCFVLYIQDLDTLRQTA</sequence>
<organism evidence="1 2">
    <name type="scientific">Streptomyces viridochromogenes Tue57</name>
    <dbReference type="NCBI Taxonomy" id="1160705"/>
    <lineage>
        <taxon>Bacteria</taxon>
        <taxon>Bacillati</taxon>
        <taxon>Actinomycetota</taxon>
        <taxon>Actinomycetes</taxon>
        <taxon>Kitasatosporales</taxon>
        <taxon>Streptomycetaceae</taxon>
        <taxon>Streptomyces</taxon>
    </lineage>
</organism>